<dbReference type="GO" id="GO:0004674">
    <property type="term" value="F:protein serine/threonine kinase activity"/>
    <property type="evidence" value="ECO:0007669"/>
    <property type="project" value="UniProtKB-KW"/>
</dbReference>
<protein>
    <recommendedName>
        <fullName evidence="16">Protein kinase domain-containing protein</fullName>
    </recommendedName>
</protein>
<feature type="domain" description="Gnk2-homologous" evidence="13">
    <location>
        <begin position="1"/>
        <end position="91"/>
    </location>
</feature>
<dbReference type="PROSITE" id="PS00107">
    <property type="entry name" value="PROTEIN_KINASE_ATP"/>
    <property type="match status" value="1"/>
</dbReference>
<dbReference type="AlphaFoldDB" id="A0A5N6P633"/>
<dbReference type="InterPro" id="IPR008271">
    <property type="entry name" value="Ser/Thr_kinase_AS"/>
</dbReference>
<evidence type="ECO:0000256" key="3">
    <source>
        <dbReference type="ARBA" id="ARBA00022729"/>
    </source>
</evidence>
<dbReference type="FunFam" id="1.10.510.10:FF:000336">
    <property type="entry name" value="Cysteine-rich receptor-like protein kinase 2"/>
    <property type="match status" value="1"/>
</dbReference>
<dbReference type="SMART" id="SM00220">
    <property type="entry name" value="S_TKc"/>
    <property type="match status" value="1"/>
</dbReference>
<evidence type="ECO:0000256" key="8">
    <source>
        <dbReference type="ARBA" id="ARBA00023170"/>
    </source>
</evidence>
<gene>
    <name evidence="14" type="ORF">E3N88_12176</name>
</gene>
<dbReference type="OrthoDB" id="4062651at2759"/>
<evidence type="ECO:0000259" key="12">
    <source>
        <dbReference type="PROSITE" id="PS50011"/>
    </source>
</evidence>
<name>A0A5N6P633_9ASTR</name>
<reference evidence="14 15" key="1">
    <citation type="submission" date="2019-05" db="EMBL/GenBank/DDBJ databases">
        <title>Mikania micrantha, genome provides insights into the molecular mechanism of rapid growth.</title>
        <authorList>
            <person name="Liu B."/>
        </authorList>
    </citation>
    <scope>NUCLEOTIDE SEQUENCE [LARGE SCALE GENOMIC DNA]</scope>
    <source>
        <strain evidence="14">NLD-2019</strain>
        <tissue evidence="14">Leaf</tissue>
    </source>
</reference>
<keyword evidence="6" id="KW-0418">Kinase</keyword>
<evidence type="ECO:0000313" key="14">
    <source>
        <dbReference type="EMBL" id="KAD5960704.1"/>
    </source>
</evidence>
<dbReference type="InterPro" id="IPR017441">
    <property type="entry name" value="Protein_kinase_ATP_BS"/>
</dbReference>
<keyword evidence="4" id="KW-0677">Repeat</keyword>
<dbReference type="CDD" id="cd23509">
    <property type="entry name" value="Gnk2-like"/>
    <property type="match status" value="2"/>
</dbReference>
<dbReference type="EMBL" id="SZYD01000006">
    <property type="protein sequence ID" value="KAD5960704.1"/>
    <property type="molecule type" value="Genomic_DNA"/>
</dbReference>
<keyword evidence="3" id="KW-0732">Signal</keyword>
<dbReference type="Gene3D" id="3.30.430.20">
    <property type="entry name" value="Gnk2 domain, C-X8-C-X2-C motif"/>
    <property type="match status" value="2"/>
</dbReference>
<dbReference type="GO" id="GO:0005524">
    <property type="term" value="F:ATP binding"/>
    <property type="evidence" value="ECO:0007669"/>
    <property type="project" value="UniProtKB-UniRule"/>
</dbReference>
<dbReference type="PROSITE" id="PS50011">
    <property type="entry name" value="PROTEIN_KINASE_DOM"/>
    <property type="match status" value="1"/>
</dbReference>
<keyword evidence="7 10" id="KW-0067">ATP-binding</keyword>
<dbReference type="SUPFAM" id="SSF56112">
    <property type="entry name" value="Protein kinase-like (PK-like)"/>
    <property type="match status" value="1"/>
</dbReference>
<keyword evidence="11" id="KW-1133">Transmembrane helix</keyword>
<evidence type="ECO:0000259" key="13">
    <source>
        <dbReference type="PROSITE" id="PS51473"/>
    </source>
</evidence>
<dbReference type="PROSITE" id="PS00108">
    <property type="entry name" value="PROTEIN_KINASE_ST"/>
    <property type="match status" value="1"/>
</dbReference>
<evidence type="ECO:0000256" key="9">
    <source>
        <dbReference type="ARBA" id="ARBA00023180"/>
    </source>
</evidence>
<dbReference type="InterPro" id="IPR038408">
    <property type="entry name" value="GNK2_sf"/>
</dbReference>
<feature type="domain" description="Protein kinase" evidence="12">
    <location>
        <begin position="290"/>
        <end position="576"/>
    </location>
</feature>
<dbReference type="InterPro" id="IPR000719">
    <property type="entry name" value="Prot_kinase_dom"/>
</dbReference>
<dbReference type="Gene3D" id="1.10.510.10">
    <property type="entry name" value="Transferase(Phosphotransferase) domain 1"/>
    <property type="match status" value="1"/>
</dbReference>
<dbReference type="Gene3D" id="3.30.200.20">
    <property type="entry name" value="Phosphorylase Kinase, domain 1"/>
    <property type="match status" value="1"/>
</dbReference>
<dbReference type="InterPro" id="IPR011009">
    <property type="entry name" value="Kinase-like_dom_sf"/>
</dbReference>
<dbReference type="InterPro" id="IPR002902">
    <property type="entry name" value="GNK2"/>
</dbReference>
<keyword evidence="9" id="KW-0325">Glycoprotein</keyword>
<evidence type="ECO:0000256" key="5">
    <source>
        <dbReference type="ARBA" id="ARBA00022741"/>
    </source>
</evidence>
<dbReference type="CDD" id="cd14066">
    <property type="entry name" value="STKc_IRAK"/>
    <property type="match status" value="1"/>
</dbReference>
<feature type="domain" description="Gnk2-homologous" evidence="13">
    <location>
        <begin position="103"/>
        <end position="208"/>
    </location>
</feature>
<keyword evidence="1" id="KW-0723">Serine/threonine-protein kinase</keyword>
<evidence type="ECO:0000256" key="7">
    <source>
        <dbReference type="ARBA" id="ARBA00022840"/>
    </source>
</evidence>
<keyword evidence="11" id="KW-0472">Membrane</keyword>
<evidence type="ECO:0000256" key="1">
    <source>
        <dbReference type="ARBA" id="ARBA00022527"/>
    </source>
</evidence>
<evidence type="ECO:0000256" key="2">
    <source>
        <dbReference type="ARBA" id="ARBA00022679"/>
    </source>
</evidence>
<keyword evidence="11" id="KW-0812">Transmembrane</keyword>
<feature type="transmembrane region" description="Helical" evidence="11">
    <location>
        <begin position="231"/>
        <end position="252"/>
    </location>
</feature>
<evidence type="ECO:0000256" key="6">
    <source>
        <dbReference type="ARBA" id="ARBA00022777"/>
    </source>
</evidence>
<evidence type="ECO:0000256" key="10">
    <source>
        <dbReference type="PROSITE-ProRule" id="PRU10141"/>
    </source>
</evidence>
<keyword evidence="2" id="KW-0808">Transferase</keyword>
<evidence type="ECO:0008006" key="16">
    <source>
        <dbReference type="Google" id="ProtNLM"/>
    </source>
</evidence>
<organism evidence="14 15">
    <name type="scientific">Mikania micrantha</name>
    <name type="common">bitter vine</name>
    <dbReference type="NCBI Taxonomy" id="192012"/>
    <lineage>
        <taxon>Eukaryota</taxon>
        <taxon>Viridiplantae</taxon>
        <taxon>Streptophyta</taxon>
        <taxon>Embryophyta</taxon>
        <taxon>Tracheophyta</taxon>
        <taxon>Spermatophyta</taxon>
        <taxon>Magnoliopsida</taxon>
        <taxon>eudicotyledons</taxon>
        <taxon>Gunneridae</taxon>
        <taxon>Pentapetalae</taxon>
        <taxon>asterids</taxon>
        <taxon>campanulids</taxon>
        <taxon>Asterales</taxon>
        <taxon>Asteraceae</taxon>
        <taxon>Asteroideae</taxon>
        <taxon>Heliantheae alliance</taxon>
        <taxon>Eupatorieae</taxon>
        <taxon>Mikania</taxon>
    </lineage>
</organism>
<comment type="caution">
    <text evidence="14">The sequence shown here is derived from an EMBL/GenBank/DDBJ whole genome shotgun (WGS) entry which is preliminary data.</text>
</comment>
<evidence type="ECO:0000256" key="4">
    <source>
        <dbReference type="ARBA" id="ARBA00022737"/>
    </source>
</evidence>
<sequence>MSTTSFFNNLNSTIVQLRSLLSNTGVYYARSQNLMNQDSVYGLTQCRNYLSTQQCVACFDVAVSAVESCSSVNGANVFLDNCFLRYENFDEFYANPQTTMDVGVAPTGVCSNQSSNEPTTFTQTVGELLTDIQVATPRTSNFYVASTRQISSGNTTIYAIAQCVENTSRSICQECLNTAYNNLHSCLPSIEGKTIDLGCFLRYSATPFFEGNQTTNIIPFLSEGSSSKLCMIVGASVGAGIFLLIVALSLWYKLWKKPKADEASDILHDSEIQGLINYTYKDLQSATNDFGDEYRVGKGGYGDVFKVILDDENIVAVKKLRVAYDKAKLEFKREVMLIRSVRHRNLLRLIGWSIDGPELLLVLEYMPQGSLDTFLWGIKQGTLNWRQRFDIIFGIARGLVHLHEESHVKIIHRDIKTSNILLDDDFQPKIADFGLARFQLEDQSHVTTQFAGTLGYTAPEYATFGRLSEKVDTYSFGIVVLEIISGRRCTDMNFGHDNHYLLQHAWDLYEKKIHIELIDQALDPNEYEEEHVIKVIETALKCTQSPASSRPTMSEVVLMLSSGRSLEPTQLTRPMMVGPDRRIHVNAT</sequence>
<evidence type="ECO:0000256" key="11">
    <source>
        <dbReference type="SAM" id="Phobius"/>
    </source>
</evidence>
<dbReference type="FunFam" id="3.30.430.20:FF:000017">
    <property type="entry name" value="Cysteine-rich receptor-like protein kinase 2"/>
    <property type="match status" value="1"/>
</dbReference>
<dbReference type="InterPro" id="IPR052059">
    <property type="entry name" value="CR_Ser/Thr_kinase"/>
</dbReference>
<keyword evidence="8" id="KW-0675">Receptor</keyword>
<feature type="binding site" evidence="10">
    <location>
        <position position="319"/>
    </location>
    <ligand>
        <name>ATP</name>
        <dbReference type="ChEBI" id="CHEBI:30616"/>
    </ligand>
</feature>
<keyword evidence="15" id="KW-1185">Reference proteome</keyword>
<dbReference type="PROSITE" id="PS51473">
    <property type="entry name" value="GNK2"/>
    <property type="match status" value="2"/>
</dbReference>
<dbReference type="Pfam" id="PF00069">
    <property type="entry name" value="Pkinase"/>
    <property type="match status" value="1"/>
</dbReference>
<dbReference type="Proteomes" id="UP000326396">
    <property type="component" value="Linkage Group LG14"/>
</dbReference>
<dbReference type="Pfam" id="PF01657">
    <property type="entry name" value="Stress-antifung"/>
    <property type="match status" value="2"/>
</dbReference>
<dbReference type="PANTHER" id="PTHR47973">
    <property type="entry name" value="CYSTEINE-RICH RECEPTOR-LIKE PROTEIN KINASE 3"/>
    <property type="match status" value="1"/>
</dbReference>
<evidence type="ECO:0000313" key="15">
    <source>
        <dbReference type="Proteomes" id="UP000326396"/>
    </source>
</evidence>
<keyword evidence="5 10" id="KW-0547">Nucleotide-binding</keyword>
<proteinExistence type="predicted"/>
<accession>A0A5N6P633</accession>